<organism evidence="1 2">
    <name type="scientific">Aeromicrobium fastidiosum</name>
    <dbReference type="NCBI Taxonomy" id="52699"/>
    <lineage>
        <taxon>Bacteria</taxon>
        <taxon>Bacillati</taxon>
        <taxon>Actinomycetota</taxon>
        <taxon>Actinomycetes</taxon>
        <taxon>Propionibacteriales</taxon>
        <taxon>Nocardioidaceae</taxon>
        <taxon>Aeromicrobium</taxon>
    </lineage>
</organism>
<name>A0A641AJ13_9ACTN</name>
<dbReference type="RefSeq" id="WP_129185454.1">
    <property type="nucleotide sequence ID" value="NZ_JAGIOG010000001.1"/>
</dbReference>
<evidence type="ECO:0008006" key="3">
    <source>
        <dbReference type="Google" id="ProtNLM"/>
    </source>
</evidence>
<gene>
    <name evidence="1" type="ORF">ESP62_016050</name>
</gene>
<reference evidence="1" key="1">
    <citation type="submission" date="2019-09" db="EMBL/GenBank/DDBJ databases">
        <authorList>
            <person name="Li J."/>
        </authorList>
    </citation>
    <scope>NUCLEOTIDE SEQUENCE [LARGE SCALE GENOMIC DNA]</scope>
    <source>
        <strain evidence="1">NRBC 14897</strain>
    </source>
</reference>
<dbReference type="AlphaFoldDB" id="A0A641AJ13"/>
<dbReference type="Proteomes" id="UP001515100">
    <property type="component" value="Unassembled WGS sequence"/>
</dbReference>
<dbReference type="OrthoDB" id="3779007at2"/>
<evidence type="ECO:0000313" key="2">
    <source>
        <dbReference type="Proteomes" id="UP001515100"/>
    </source>
</evidence>
<evidence type="ECO:0000313" key="1">
    <source>
        <dbReference type="EMBL" id="KAA1374883.1"/>
    </source>
</evidence>
<keyword evidence="2" id="KW-1185">Reference proteome</keyword>
<proteinExistence type="predicted"/>
<accession>A0A641AJ13</accession>
<protein>
    <recommendedName>
        <fullName evidence="3">Asp23/Gls24 family envelope stress response protein</fullName>
    </recommendedName>
</protein>
<dbReference type="EMBL" id="SDPP02000004">
    <property type="protein sequence ID" value="KAA1374883.1"/>
    <property type="molecule type" value="Genomic_DNA"/>
</dbReference>
<comment type="caution">
    <text evidence="1">The sequence shown here is derived from an EMBL/GenBank/DDBJ whole genome shotgun (WGS) entry which is preliminary data.</text>
</comment>
<sequence length="159" mass="17227">MAVEQTPDPLERATRALRDEPDAGWIEVSQAVMSRVRTLVMPASVVITFDEVGSSERGDRGSIVRVSGRVLTPRLREAVDTPTRAADSVDIEVADDRCTAIHLGLVCVYGADLQQEGRDARAAAASVVHELLGRDPAFDPERDITVEIVDVVEGDPHTQ</sequence>